<evidence type="ECO:0000313" key="6">
    <source>
        <dbReference type="EMBL" id="BDH79317.1"/>
    </source>
</evidence>
<name>A0ABM7YCX7_9EURY</name>
<keyword evidence="7" id="KW-1185">Reference proteome</keyword>
<reference evidence="6 7" key="1">
    <citation type="submission" date="2022-04" db="EMBL/GenBank/DDBJ databases">
        <title>Complete genome of Methanothermobacter tenebrarum strain RMAS.</title>
        <authorList>
            <person name="Nakamura K."/>
            <person name="Oshima K."/>
            <person name="Hattori M."/>
            <person name="Kamagata Y."/>
            <person name="Takamizawa K."/>
        </authorList>
    </citation>
    <scope>NUCLEOTIDE SEQUENCE [LARGE SCALE GENOMIC DNA]</scope>
    <source>
        <strain evidence="6 7">RMAS</strain>
    </source>
</reference>
<proteinExistence type="predicted"/>
<keyword evidence="3" id="KW-1133">Transmembrane helix</keyword>
<dbReference type="Pfam" id="PF06803">
    <property type="entry name" value="DUF1232"/>
    <property type="match status" value="1"/>
</dbReference>
<dbReference type="Proteomes" id="UP000831817">
    <property type="component" value="Chromosome"/>
</dbReference>
<evidence type="ECO:0000256" key="3">
    <source>
        <dbReference type="ARBA" id="ARBA00022989"/>
    </source>
</evidence>
<dbReference type="EMBL" id="AP025698">
    <property type="protein sequence ID" value="BDH79317.1"/>
    <property type="molecule type" value="Genomic_DNA"/>
</dbReference>
<comment type="subcellular location">
    <subcellularLocation>
        <location evidence="1">Endomembrane system</location>
        <topology evidence="1">Multi-pass membrane protein</topology>
    </subcellularLocation>
</comment>
<dbReference type="GeneID" id="71965215"/>
<protein>
    <recommendedName>
        <fullName evidence="5">DUF1232 domain-containing protein</fullName>
    </recommendedName>
</protein>
<keyword evidence="4" id="KW-0472">Membrane</keyword>
<feature type="domain" description="DUF1232" evidence="5">
    <location>
        <begin position="48"/>
        <end position="84"/>
    </location>
</feature>
<evidence type="ECO:0000256" key="2">
    <source>
        <dbReference type="ARBA" id="ARBA00022692"/>
    </source>
</evidence>
<accession>A0ABM7YCX7</accession>
<dbReference type="InterPro" id="IPR010652">
    <property type="entry name" value="DUF1232"/>
</dbReference>
<gene>
    <name evidence="6" type="ORF">MTTB_06960</name>
</gene>
<sequence>MKFKGFYDLLRENLDKYRGDYEMIVDYAPDIFQLLSDLLNDDKIGAKTRLMICATLGYLVAPYDILPEEIYGPHGYIDDIFLCSLIIEKIAQDLGYNYLEKYWKGEENLKSVIRECQRRSRDILGEDTEKVLSYVGFEKL</sequence>
<evidence type="ECO:0000313" key="7">
    <source>
        <dbReference type="Proteomes" id="UP000831817"/>
    </source>
</evidence>
<evidence type="ECO:0000259" key="5">
    <source>
        <dbReference type="Pfam" id="PF06803"/>
    </source>
</evidence>
<evidence type="ECO:0000256" key="4">
    <source>
        <dbReference type="ARBA" id="ARBA00023136"/>
    </source>
</evidence>
<organism evidence="6 7">
    <name type="scientific">Methanothermobacter tenebrarum</name>
    <dbReference type="NCBI Taxonomy" id="680118"/>
    <lineage>
        <taxon>Archaea</taxon>
        <taxon>Methanobacteriati</taxon>
        <taxon>Methanobacteriota</taxon>
        <taxon>Methanomada group</taxon>
        <taxon>Methanobacteria</taxon>
        <taxon>Methanobacteriales</taxon>
        <taxon>Methanobacteriaceae</taxon>
        <taxon>Methanothermobacter</taxon>
    </lineage>
</organism>
<evidence type="ECO:0000256" key="1">
    <source>
        <dbReference type="ARBA" id="ARBA00004127"/>
    </source>
</evidence>
<dbReference type="RefSeq" id="WP_248565143.1">
    <property type="nucleotide sequence ID" value="NZ_AP025698.1"/>
</dbReference>
<keyword evidence="2" id="KW-0812">Transmembrane</keyword>